<evidence type="ECO:0000313" key="1">
    <source>
        <dbReference type="EMBL" id="MBW4671193.1"/>
    </source>
</evidence>
<accession>A0A951QSH1</accession>
<dbReference type="Proteomes" id="UP000729701">
    <property type="component" value="Unassembled WGS sequence"/>
</dbReference>
<reference evidence="1" key="2">
    <citation type="journal article" date="2022" name="Microbiol. Resour. Announc.">
        <title>Metagenome Sequencing to Explore Phylogenomics of Terrestrial Cyanobacteria.</title>
        <authorList>
            <person name="Ward R.D."/>
            <person name="Stajich J.E."/>
            <person name="Johansen J.R."/>
            <person name="Huntemann M."/>
            <person name="Clum A."/>
            <person name="Foster B."/>
            <person name="Foster B."/>
            <person name="Roux S."/>
            <person name="Palaniappan K."/>
            <person name="Varghese N."/>
            <person name="Mukherjee S."/>
            <person name="Reddy T.B.K."/>
            <person name="Daum C."/>
            <person name="Copeland A."/>
            <person name="Chen I.A."/>
            <person name="Ivanova N.N."/>
            <person name="Kyrpides N.C."/>
            <person name="Shapiro N."/>
            <person name="Eloe-Fadrosh E.A."/>
            <person name="Pietrasiak N."/>
        </authorList>
    </citation>
    <scope>NUCLEOTIDE SEQUENCE</scope>
    <source>
        <strain evidence="1">GSE-NOS-MK-12-04C</strain>
    </source>
</reference>
<dbReference type="EMBL" id="JAHHGZ010000040">
    <property type="protein sequence ID" value="MBW4671193.1"/>
    <property type="molecule type" value="Genomic_DNA"/>
</dbReference>
<organism evidence="1 2">
    <name type="scientific">Cyanomargarita calcarea GSE-NOS-MK-12-04C</name>
    <dbReference type="NCBI Taxonomy" id="2839659"/>
    <lineage>
        <taxon>Bacteria</taxon>
        <taxon>Bacillati</taxon>
        <taxon>Cyanobacteriota</taxon>
        <taxon>Cyanophyceae</taxon>
        <taxon>Nostocales</taxon>
        <taxon>Cyanomargaritaceae</taxon>
        <taxon>Cyanomargarita</taxon>
    </lineage>
</organism>
<comment type="caution">
    <text evidence="1">The sequence shown here is derived from an EMBL/GenBank/DDBJ whole genome shotgun (WGS) entry which is preliminary data.</text>
</comment>
<evidence type="ECO:0000313" key="2">
    <source>
        <dbReference type="Proteomes" id="UP000729701"/>
    </source>
</evidence>
<dbReference type="AlphaFoldDB" id="A0A951QSH1"/>
<proteinExistence type="predicted"/>
<dbReference type="Pfam" id="PF14345">
    <property type="entry name" value="GDYXXLXY"/>
    <property type="match status" value="1"/>
</dbReference>
<reference evidence="1" key="1">
    <citation type="submission" date="2021-05" db="EMBL/GenBank/DDBJ databases">
        <authorList>
            <person name="Pietrasiak N."/>
            <person name="Ward R."/>
            <person name="Stajich J.E."/>
            <person name="Kurbessoian T."/>
        </authorList>
    </citation>
    <scope>NUCLEOTIDE SEQUENCE</scope>
    <source>
        <strain evidence="1">GSE-NOS-MK-12-04C</strain>
    </source>
</reference>
<sequence length="238" mass="27441">MKASEPKQKLSPESEFTNRVSFKDYLKATEPKSTKPVAFWRFIVPLMIQTGLILLVPTQGIYTQVTGSRAFLQTASVDPSNILRNNSLTLDYNISRDDNLRRLPGWQQLVKRFPGRNRQSDPLAEGTRLYVILQQQIASAGGIPRAWRPIRISATRPNSLPTNQLALQGEYRNGFITYGLESYYIPEDQRQQINNDIAQVQRNRLRRQRQPILVEVKVDEQGNAVPVSIWVRDRNYRF</sequence>
<protein>
    <submittedName>
        <fullName evidence="1">GDYXXLXY domain-containing protein</fullName>
    </submittedName>
</protein>
<dbReference type="InterPro" id="IPR025833">
    <property type="entry name" value="GDYXXLXY"/>
</dbReference>
<gene>
    <name evidence="1" type="ORF">KME60_28165</name>
</gene>
<name>A0A951QSH1_9CYAN</name>